<sequence>MNEVVADTWTKFNTAVFKNSLDKSLDRYRSPYVFRGLSDSSFQLLTSLQRLRHSRETLETVEQALLRNFEKYSKRDDLGSEWRRITIGQHFGLPTRLLDWSFSPLVALHFATCDLSQMDRDAAVWCLNVPLIHSFLPSRLGDSLAALRANVFPIGTLEESFPKLDEFHRKEGDQDPFVLFFEPPSVDERIVNQVALFSLLSDVSKPLDVWLQNWTSKKRGLATKIIIPAAKKWEYRDRLDQLNITERVLFPGLDGLSDWLRRWYSPKR</sequence>
<dbReference type="SMART" id="SM00901">
    <property type="entry name" value="FRG"/>
    <property type="match status" value="1"/>
</dbReference>
<gene>
    <name evidence="2" type="ORF">HAHE_08830</name>
</gene>
<dbReference type="RefSeq" id="WP_338688940.1">
    <property type="nucleotide sequence ID" value="NZ_AP024702.1"/>
</dbReference>
<dbReference type="Proteomes" id="UP001374893">
    <property type="component" value="Chromosome"/>
</dbReference>
<name>A0ABN6H0A5_9BACT</name>
<dbReference type="EMBL" id="AP024702">
    <property type="protein sequence ID" value="BCX46975.1"/>
    <property type="molecule type" value="Genomic_DNA"/>
</dbReference>
<feature type="domain" description="FRG" evidence="1">
    <location>
        <begin position="28"/>
        <end position="125"/>
    </location>
</feature>
<evidence type="ECO:0000313" key="3">
    <source>
        <dbReference type="Proteomes" id="UP001374893"/>
    </source>
</evidence>
<reference evidence="2 3" key="1">
    <citation type="submission" date="2021-06" db="EMBL/GenBank/DDBJ databases">
        <title>Complete genome of Haloferula helveola possessing various polysaccharide degrading enzymes.</title>
        <authorList>
            <person name="Takami H."/>
            <person name="Huang C."/>
            <person name="Hamasaki K."/>
        </authorList>
    </citation>
    <scope>NUCLEOTIDE SEQUENCE [LARGE SCALE GENOMIC DNA]</scope>
    <source>
        <strain evidence="2 3">CN-1</strain>
    </source>
</reference>
<protein>
    <submittedName>
        <fullName evidence="2">FRG domain-containing protein</fullName>
    </submittedName>
</protein>
<dbReference type="InterPro" id="IPR014966">
    <property type="entry name" value="FRG-dom"/>
</dbReference>
<accession>A0ABN6H0A5</accession>
<keyword evidence="3" id="KW-1185">Reference proteome</keyword>
<dbReference type="Pfam" id="PF08867">
    <property type="entry name" value="FRG"/>
    <property type="match status" value="1"/>
</dbReference>
<evidence type="ECO:0000259" key="1">
    <source>
        <dbReference type="SMART" id="SM00901"/>
    </source>
</evidence>
<proteinExistence type="predicted"/>
<organism evidence="2 3">
    <name type="scientific">Haloferula helveola</name>
    <dbReference type="NCBI Taxonomy" id="490095"/>
    <lineage>
        <taxon>Bacteria</taxon>
        <taxon>Pseudomonadati</taxon>
        <taxon>Verrucomicrobiota</taxon>
        <taxon>Verrucomicrobiia</taxon>
        <taxon>Verrucomicrobiales</taxon>
        <taxon>Verrucomicrobiaceae</taxon>
        <taxon>Haloferula</taxon>
    </lineage>
</organism>
<evidence type="ECO:0000313" key="2">
    <source>
        <dbReference type="EMBL" id="BCX46975.1"/>
    </source>
</evidence>